<reference evidence="1" key="2">
    <citation type="submission" date="2020-06" db="EMBL/GenBank/DDBJ databases">
        <authorList>
            <person name="Sheffer M."/>
        </authorList>
    </citation>
    <scope>NUCLEOTIDE SEQUENCE</scope>
</reference>
<evidence type="ECO:0000313" key="2">
    <source>
        <dbReference type="Proteomes" id="UP000807504"/>
    </source>
</evidence>
<dbReference type="AlphaFoldDB" id="A0A8T0ED87"/>
<organism evidence="1 2">
    <name type="scientific">Argiope bruennichi</name>
    <name type="common">Wasp spider</name>
    <name type="synonym">Aranea bruennichi</name>
    <dbReference type="NCBI Taxonomy" id="94029"/>
    <lineage>
        <taxon>Eukaryota</taxon>
        <taxon>Metazoa</taxon>
        <taxon>Ecdysozoa</taxon>
        <taxon>Arthropoda</taxon>
        <taxon>Chelicerata</taxon>
        <taxon>Arachnida</taxon>
        <taxon>Araneae</taxon>
        <taxon>Araneomorphae</taxon>
        <taxon>Entelegynae</taxon>
        <taxon>Araneoidea</taxon>
        <taxon>Araneidae</taxon>
        <taxon>Argiope</taxon>
    </lineage>
</organism>
<name>A0A8T0ED87_ARGBR</name>
<dbReference type="PANTHER" id="PTHR47331:SF1">
    <property type="entry name" value="GAG-LIKE PROTEIN"/>
    <property type="match status" value="1"/>
</dbReference>
<sequence length="153" mass="17935">MNITDGELLDQFNRDLEFKDGRYDAKLLWRTDPRELENNFSLAKRLFDELKKVFNKNEWIASAYRETIRDQETIGIIEECGRNRNEYFMLCRAVVRADKETSKVRVVFNCGSKSGQNLSLNDCSEAGPNLNTSILEVIMKFRRFKVVFHGDIR</sequence>
<evidence type="ECO:0000313" key="1">
    <source>
        <dbReference type="EMBL" id="KAF8768401.1"/>
    </source>
</evidence>
<comment type="caution">
    <text evidence="1">The sequence shown here is derived from an EMBL/GenBank/DDBJ whole genome shotgun (WGS) entry which is preliminary data.</text>
</comment>
<reference evidence="1" key="1">
    <citation type="journal article" date="2020" name="bioRxiv">
        <title>Chromosome-level reference genome of the European wasp spider Argiope bruennichi: a resource for studies on range expansion and evolutionary adaptation.</title>
        <authorList>
            <person name="Sheffer M.M."/>
            <person name="Hoppe A."/>
            <person name="Krehenwinkel H."/>
            <person name="Uhl G."/>
            <person name="Kuss A.W."/>
            <person name="Jensen L."/>
            <person name="Jensen C."/>
            <person name="Gillespie R.G."/>
            <person name="Hoff K.J."/>
            <person name="Prost S."/>
        </authorList>
    </citation>
    <scope>NUCLEOTIDE SEQUENCE</scope>
</reference>
<proteinExistence type="predicted"/>
<dbReference type="PANTHER" id="PTHR47331">
    <property type="entry name" value="PHD-TYPE DOMAIN-CONTAINING PROTEIN"/>
    <property type="match status" value="1"/>
</dbReference>
<gene>
    <name evidence="1" type="ORF">HNY73_021225</name>
</gene>
<protein>
    <submittedName>
        <fullName evidence="1">Uncharacterized protein</fullName>
    </submittedName>
</protein>
<keyword evidence="2" id="KW-1185">Reference proteome</keyword>
<dbReference type="EMBL" id="JABXBU010002230">
    <property type="protein sequence ID" value="KAF8768401.1"/>
    <property type="molecule type" value="Genomic_DNA"/>
</dbReference>
<accession>A0A8T0ED87</accession>
<dbReference type="Proteomes" id="UP000807504">
    <property type="component" value="Unassembled WGS sequence"/>
</dbReference>